<dbReference type="AlphaFoldDB" id="A0A9N9CEH5"/>
<dbReference type="Proteomes" id="UP000789375">
    <property type="component" value="Unassembled WGS sequence"/>
</dbReference>
<dbReference type="SUPFAM" id="SSF51695">
    <property type="entry name" value="PLC-like phosphodiesterases"/>
    <property type="match status" value="1"/>
</dbReference>
<evidence type="ECO:0000313" key="3">
    <source>
        <dbReference type="Proteomes" id="UP000789375"/>
    </source>
</evidence>
<dbReference type="InterPro" id="IPR051057">
    <property type="entry name" value="PI-PLC_domain"/>
</dbReference>
<evidence type="ECO:0000313" key="2">
    <source>
        <dbReference type="EMBL" id="CAG8600620.1"/>
    </source>
</evidence>
<dbReference type="GO" id="GO:0006629">
    <property type="term" value="P:lipid metabolic process"/>
    <property type="evidence" value="ECO:0007669"/>
    <property type="project" value="InterPro"/>
</dbReference>
<dbReference type="Gene3D" id="3.20.20.190">
    <property type="entry name" value="Phosphatidylinositol (PI) phosphodiesterase"/>
    <property type="match status" value="1"/>
</dbReference>
<keyword evidence="1" id="KW-0732">Signal</keyword>
<dbReference type="PANTHER" id="PTHR13593:SF140">
    <property type="entry name" value="PLC-LIKE PHOSPHODIESTERASE"/>
    <property type="match status" value="1"/>
</dbReference>
<accession>A0A9N9CEH5</accession>
<dbReference type="Pfam" id="PF26146">
    <property type="entry name" value="PI-PLC_X"/>
    <property type="match status" value="1"/>
</dbReference>
<keyword evidence="3" id="KW-1185">Reference proteome</keyword>
<name>A0A9N9CEH5_FUNMO</name>
<dbReference type="EMBL" id="CAJVPP010002455">
    <property type="protein sequence ID" value="CAG8600620.1"/>
    <property type="molecule type" value="Genomic_DNA"/>
</dbReference>
<proteinExistence type="predicted"/>
<organism evidence="2 3">
    <name type="scientific">Funneliformis mosseae</name>
    <name type="common">Endomycorrhizal fungus</name>
    <name type="synonym">Glomus mosseae</name>
    <dbReference type="NCBI Taxonomy" id="27381"/>
    <lineage>
        <taxon>Eukaryota</taxon>
        <taxon>Fungi</taxon>
        <taxon>Fungi incertae sedis</taxon>
        <taxon>Mucoromycota</taxon>
        <taxon>Glomeromycotina</taxon>
        <taxon>Glomeromycetes</taxon>
        <taxon>Glomerales</taxon>
        <taxon>Glomeraceae</taxon>
        <taxon>Funneliformis</taxon>
    </lineage>
</organism>
<dbReference type="GO" id="GO:0008081">
    <property type="term" value="F:phosphoric diester hydrolase activity"/>
    <property type="evidence" value="ECO:0007669"/>
    <property type="project" value="InterPro"/>
</dbReference>
<dbReference type="InterPro" id="IPR017946">
    <property type="entry name" value="PLC-like_Pdiesterase_TIM-brl"/>
</dbReference>
<gene>
    <name evidence="2" type="ORF">FMOSSE_LOCUS8928</name>
</gene>
<comment type="caution">
    <text evidence="2">The sequence shown here is derived from an EMBL/GenBank/DDBJ whole genome shotgun (WGS) entry which is preliminary data.</text>
</comment>
<feature type="signal peptide" evidence="1">
    <location>
        <begin position="1"/>
        <end position="25"/>
    </location>
</feature>
<protein>
    <submittedName>
        <fullName evidence="2">15223_t:CDS:1</fullName>
    </submittedName>
</protein>
<dbReference type="PANTHER" id="PTHR13593">
    <property type="match status" value="1"/>
</dbReference>
<reference evidence="2" key="1">
    <citation type="submission" date="2021-06" db="EMBL/GenBank/DDBJ databases">
        <authorList>
            <person name="Kallberg Y."/>
            <person name="Tangrot J."/>
            <person name="Rosling A."/>
        </authorList>
    </citation>
    <scope>NUCLEOTIDE SEQUENCE</scope>
    <source>
        <strain evidence="2">87-6 pot B 2015</strain>
    </source>
</reference>
<evidence type="ECO:0000256" key="1">
    <source>
        <dbReference type="SAM" id="SignalP"/>
    </source>
</evidence>
<sequence length="482" mass="55353">MARARYTLMLFLIIILQILLLQVNSLQLNPSHDNEWIHRIYKRDAQAPELAKIPIVNNNLTGTDQFKCNGDARLCNLRYDQVTYPGTHNSASYDLRFDCNQTIRNCLDSASTCSKQFAQCVATYGMQCDAQTNTCKQWNPLWLHWICGGFDNVCKSSNGLCAVWNAVCTESGKICNLWGDACETHVPSWAITCFWENNPGYPVSRQLRDGIRLLDFDTCLVNEERAVFCHGNDLTRALGSELDPIFQTILDFMNENPNEVITIEFGDTDGDPAKLGAYIQTKLSQYFINETGHSMMFSKTDPETPWPTLREMIMNNTRLVVFFGRLYFNMQERQPWIQNTGFWFTDSYTYTSNASNAQALTKSFSDWCTASDVIILQDQNTFGKAKWQTIDGTIALILSEIKDDLKHGKHPSSLCLNELALSVNFNVLEYIATLCYPRFPYFFRVRIDHYWQSSLFTIVQRMNERNIQRFSNNTLNTINNNS</sequence>
<feature type="chain" id="PRO_5040199940" evidence="1">
    <location>
        <begin position="26"/>
        <end position="482"/>
    </location>
</feature>